<evidence type="ECO:0000256" key="14">
    <source>
        <dbReference type="SAM" id="Phobius"/>
    </source>
</evidence>
<evidence type="ECO:0000256" key="12">
    <source>
        <dbReference type="ARBA" id="ARBA00029757"/>
    </source>
</evidence>
<dbReference type="PANTHER" id="PTHR42724">
    <property type="entry name" value="TETRAACYLDISACCHARIDE 4'-KINASE"/>
    <property type="match status" value="1"/>
</dbReference>
<organism evidence="15 16">
    <name type="scientific">Ectothiorhodospira magna</name>
    <dbReference type="NCBI Taxonomy" id="867345"/>
    <lineage>
        <taxon>Bacteria</taxon>
        <taxon>Pseudomonadati</taxon>
        <taxon>Pseudomonadota</taxon>
        <taxon>Gammaproteobacteria</taxon>
        <taxon>Chromatiales</taxon>
        <taxon>Ectothiorhodospiraceae</taxon>
        <taxon>Ectothiorhodospira</taxon>
    </lineage>
</organism>
<dbReference type="GO" id="GO:0005886">
    <property type="term" value="C:plasma membrane"/>
    <property type="evidence" value="ECO:0007669"/>
    <property type="project" value="TreeGrafter"/>
</dbReference>
<dbReference type="PANTHER" id="PTHR42724:SF1">
    <property type="entry name" value="TETRAACYLDISACCHARIDE 4'-KINASE, MITOCHONDRIAL-RELATED"/>
    <property type="match status" value="1"/>
</dbReference>
<reference evidence="15 16" key="1">
    <citation type="submission" date="2016-10" db="EMBL/GenBank/DDBJ databases">
        <authorList>
            <person name="de Groot N.N."/>
        </authorList>
    </citation>
    <scope>NUCLEOTIDE SEQUENCE [LARGE SCALE GENOMIC DNA]</scope>
    <source>
        <strain evidence="15 16">B7-7</strain>
    </source>
</reference>
<dbReference type="RefSeq" id="WP_090204344.1">
    <property type="nucleotide sequence ID" value="NZ_FOFO01000006.1"/>
</dbReference>
<dbReference type="AlphaFoldDB" id="A0A1H9AR14"/>
<evidence type="ECO:0000256" key="3">
    <source>
        <dbReference type="ARBA" id="ARBA00012071"/>
    </source>
</evidence>
<comment type="pathway">
    <text evidence="2 13">Glycolipid biosynthesis; lipid IV(A) biosynthesis; lipid IV(A) from (3R)-3-hydroxytetradecanoyl-[acyl-carrier-protein] and UDP-N-acetyl-alpha-D-glucosamine: step 6/6.</text>
</comment>
<keyword evidence="10 13" id="KW-0067">ATP-binding</keyword>
<dbReference type="InterPro" id="IPR027417">
    <property type="entry name" value="P-loop_NTPase"/>
</dbReference>
<dbReference type="GO" id="GO:0009029">
    <property type="term" value="F:lipid-A 4'-kinase activity"/>
    <property type="evidence" value="ECO:0007669"/>
    <property type="project" value="UniProtKB-UniRule"/>
</dbReference>
<keyword evidence="8 13" id="KW-0547">Nucleotide-binding</keyword>
<accession>A0A1H9AR14</accession>
<keyword evidence="6 13" id="KW-0441">Lipid A biosynthesis</keyword>
<dbReference type="Pfam" id="PF02606">
    <property type="entry name" value="LpxK"/>
    <property type="match status" value="1"/>
</dbReference>
<gene>
    <name evidence="13" type="primary">lpxK</name>
    <name evidence="15" type="ORF">SAMN05421693_10627</name>
</gene>
<evidence type="ECO:0000256" key="11">
    <source>
        <dbReference type="ARBA" id="ARBA00023098"/>
    </source>
</evidence>
<comment type="function">
    <text evidence="1 13">Transfers the gamma-phosphate of ATP to the 4'-position of a tetraacyldisaccharide 1-phosphate intermediate (termed DS-1-P) to form tetraacyldisaccharide 1,4'-bis-phosphate (lipid IVA).</text>
</comment>
<proteinExistence type="inferred from homology"/>
<feature type="binding site" evidence="13">
    <location>
        <begin position="61"/>
        <end position="68"/>
    </location>
    <ligand>
        <name>ATP</name>
        <dbReference type="ChEBI" id="CHEBI:30616"/>
    </ligand>
</feature>
<evidence type="ECO:0000313" key="16">
    <source>
        <dbReference type="Proteomes" id="UP000199496"/>
    </source>
</evidence>
<name>A0A1H9AR14_9GAMM</name>
<comment type="catalytic activity">
    <reaction evidence="13">
        <text>a lipid A disaccharide + ATP = a lipid IVA + ADP + H(+)</text>
        <dbReference type="Rhea" id="RHEA:67840"/>
        <dbReference type="ChEBI" id="CHEBI:15378"/>
        <dbReference type="ChEBI" id="CHEBI:30616"/>
        <dbReference type="ChEBI" id="CHEBI:176343"/>
        <dbReference type="ChEBI" id="CHEBI:176425"/>
        <dbReference type="ChEBI" id="CHEBI:456216"/>
        <dbReference type="EC" id="2.7.1.130"/>
    </reaction>
</comment>
<keyword evidence="14" id="KW-1133">Transmembrane helix</keyword>
<keyword evidence="7 13" id="KW-0808">Transferase</keyword>
<evidence type="ECO:0000256" key="1">
    <source>
        <dbReference type="ARBA" id="ARBA00002274"/>
    </source>
</evidence>
<evidence type="ECO:0000256" key="13">
    <source>
        <dbReference type="HAMAP-Rule" id="MF_00409"/>
    </source>
</evidence>
<dbReference type="EC" id="2.7.1.130" evidence="3 13"/>
<evidence type="ECO:0000313" key="15">
    <source>
        <dbReference type="EMBL" id="SEP78833.1"/>
    </source>
</evidence>
<dbReference type="GO" id="GO:0009244">
    <property type="term" value="P:lipopolysaccharide core region biosynthetic process"/>
    <property type="evidence" value="ECO:0007669"/>
    <property type="project" value="TreeGrafter"/>
</dbReference>
<dbReference type="OrthoDB" id="9766423at2"/>
<dbReference type="InterPro" id="IPR003758">
    <property type="entry name" value="LpxK"/>
</dbReference>
<evidence type="ECO:0000256" key="6">
    <source>
        <dbReference type="ARBA" id="ARBA00022556"/>
    </source>
</evidence>
<evidence type="ECO:0000256" key="5">
    <source>
        <dbReference type="ARBA" id="ARBA00022516"/>
    </source>
</evidence>
<keyword evidence="14" id="KW-0472">Membrane</keyword>
<keyword evidence="5 13" id="KW-0444">Lipid biosynthesis</keyword>
<feature type="transmembrane region" description="Helical" evidence="14">
    <location>
        <begin position="20"/>
        <end position="37"/>
    </location>
</feature>
<protein>
    <recommendedName>
        <fullName evidence="4 13">Tetraacyldisaccharide 4'-kinase</fullName>
        <ecNumber evidence="3 13">2.7.1.130</ecNumber>
    </recommendedName>
    <alternativeName>
        <fullName evidence="12 13">Lipid A 4'-kinase</fullName>
    </alternativeName>
</protein>
<evidence type="ECO:0000256" key="7">
    <source>
        <dbReference type="ARBA" id="ARBA00022679"/>
    </source>
</evidence>
<keyword evidence="14" id="KW-0812">Transmembrane</keyword>
<dbReference type="STRING" id="867345.SAMN05421693_10627"/>
<evidence type="ECO:0000256" key="9">
    <source>
        <dbReference type="ARBA" id="ARBA00022777"/>
    </source>
</evidence>
<dbReference type="HAMAP" id="MF_00409">
    <property type="entry name" value="LpxK"/>
    <property type="match status" value="1"/>
</dbReference>
<evidence type="ECO:0000256" key="4">
    <source>
        <dbReference type="ARBA" id="ARBA00016436"/>
    </source>
</evidence>
<evidence type="ECO:0000256" key="10">
    <source>
        <dbReference type="ARBA" id="ARBA00022840"/>
    </source>
</evidence>
<evidence type="ECO:0000256" key="2">
    <source>
        <dbReference type="ARBA" id="ARBA00004870"/>
    </source>
</evidence>
<comment type="similarity">
    <text evidence="13">Belongs to the LpxK family.</text>
</comment>
<dbReference type="Proteomes" id="UP000199496">
    <property type="component" value="Unassembled WGS sequence"/>
</dbReference>
<dbReference type="GO" id="GO:0009245">
    <property type="term" value="P:lipid A biosynthetic process"/>
    <property type="evidence" value="ECO:0007669"/>
    <property type="project" value="UniProtKB-UniRule"/>
</dbReference>
<dbReference type="SUPFAM" id="SSF52540">
    <property type="entry name" value="P-loop containing nucleoside triphosphate hydrolases"/>
    <property type="match status" value="1"/>
</dbReference>
<keyword evidence="16" id="KW-1185">Reference proteome</keyword>
<sequence length="335" mass="36952">MGPVKSLDHYWNDRNPVALALYPLSLLYTAVVLLNRVRHRHRNRDRPRLPVRGVIVVGNLTVGGTGKTPMVVWLCGLLKDHGYRPGVVSRGYGGQARHWPRLVTPESDPAQVGDEPVLMAIRSGCPVYVDPDRNRAARALLAAHDCDIIVADDGLQHHALQRDLEIVMVDGQRRLGNGLCLPAGPLREPPGRLDEVDFVVINGTPRPGEQAMQLTGTLALSLQQPQQVMALEALWGQRVHALAGIGHPPRFFDMLTAAGLEVIPHAFPDHHPYTVDEIRFDDGLPVLMTEKDAVKCRDMAGPEHWFVPVSAVPEPALASAILRAVQTLDRLHRLR</sequence>
<keyword evidence="9 13" id="KW-0418">Kinase</keyword>
<evidence type="ECO:0000256" key="8">
    <source>
        <dbReference type="ARBA" id="ARBA00022741"/>
    </source>
</evidence>
<keyword evidence="11 13" id="KW-0443">Lipid metabolism</keyword>
<dbReference type="NCBIfam" id="TIGR00682">
    <property type="entry name" value="lpxK"/>
    <property type="match status" value="1"/>
</dbReference>
<dbReference type="EMBL" id="FOFO01000006">
    <property type="protein sequence ID" value="SEP78833.1"/>
    <property type="molecule type" value="Genomic_DNA"/>
</dbReference>
<dbReference type="GO" id="GO:0005524">
    <property type="term" value="F:ATP binding"/>
    <property type="evidence" value="ECO:0007669"/>
    <property type="project" value="UniProtKB-UniRule"/>
</dbReference>
<dbReference type="UniPathway" id="UPA00359">
    <property type="reaction ID" value="UER00482"/>
</dbReference>